<keyword evidence="6" id="KW-1185">Reference proteome</keyword>
<evidence type="ECO:0000313" key="5">
    <source>
        <dbReference type="EMBL" id="KAK6731948.1"/>
    </source>
</evidence>
<feature type="region of interest" description="Disordered" evidence="1">
    <location>
        <begin position="759"/>
        <end position="781"/>
    </location>
</feature>
<accession>A0ABR1C2R4</accession>
<sequence>MSLFRISEWYTNLYPAASCIAVGTFIENRDQVIIGGEDGVLTVLDPGGTEKDPILLEQEIGKPVIDIIIGEFLPPGGTILAVLTPRLLSYFRLSYGNKYICTFLVLVGSKRPEARCNCVNSCVCGIAVGSSDALDLSRTKLEQMFSHEMPEHAYNMCAVPSPSTQQILVQSIGCVLTLYQGDQCVFSRSPLPALHPGPLSYCYPSSSLVTSNGGRLHSVKFSLLAGLGNTGKRVTFDWTFHLGDTCIDMAMEDAPPIQPSIICLCRYTVYCLSTGGTVRWQIRLEQVGTALMVYSVGKEAHSIRLCVATSSNTLLVFSDYKLMWNSQTEGTVISLKLSNFNSTYQNVLSMLSNEGKVSIGYLGTEPNLYKVPVDNRFIDFKAKIQELREIEASVKDTGNIGPEKKTSLVMKCTPGELEKATIEYETKQGAPICPLVITLQGTDGADTVKVNVRSTLCTSSKQFVLDHPGDTETLKIAFFVGDNIPTSTTVHVAAHCSGTQATAFASIRIPFAVMFAETSPERNAAYKLTLDSDQTCVPLNTLFHEFQTENPTSIGFRVHGYDVSVSVFTAQKSNRYRIQTDHLQLLNVVVTELVERVQAAQHGVQLHANIPMHYVSTLLDQLVELGSRSKVQNKVIADRSREMRAIEALILSKTRNTKPETFEHIDLLYGDAHEQLFAAIDELTSIRAEMQNLHLTLASLFDLISMLLRLEGLETVLNGNFITDTNQTLEEHLAWASQIANDPSRAVAVLCQHQRKDLPQIKEEEEEEDDFDNIQTGEIKL</sequence>
<feature type="domain" description="PTHB1 platform" evidence="3">
    <location>
        <begin position="510"/>
        <end position="604"/>
    </location>
</feature>
<gene>
    <name evidence="5" type="primary">Necator_chrI.g4168</name>
    <name evidence="5" type="ORF">RB195_008039</name>
</gene>
<dbReference type="Proteomes" id="UP001303046">
    <property type="component" value="Unassembled WGS sequence"/>
</dbReference>
<dbReference type="PANTHER" id="PTHR20991">
    <property type="entry name" value="PARATHYROID HORMONE-RESPONSIVE B1 GENE"/>
    <property type="match status" value="1"/>
</dbReference>
<feature type="domain" description="PTHB1 hairpin" evidence="4">
    <location>
        <begin position="609"/>
        <end position="710"/>
    </location>
</feature>
<evidence type="ECO:0000259" key="4">
    <source>
        <dbReference type="Pfam" id="PF23338"/>
    </source>
</evidence>
<dbReference type="InterPro" id="IPR028073">
    <property type="entry name" value="PHTB1_N_dom"/>
</dbReference>
<dbReference type="Pfam" id="PF23337">
    <property type="entry name" value="PTHB1_pf"/>
    <property type="match status" value="1"/>
</dbReference>
<evidence type="ECO:0000259" key="3">
    <source>
        <dbReference type="Pfam" id="PF23337"/>
    </source>
</evidence>
<comment type="caution">
    <text evidence="5">The sequence shown here is derived from an EMBL/GenBank/DDBJ whole genome shotgun (WGS) entry which is preliminary data.</text>
</comment>
<dbReference type="InterPro" id="IPR055363">
    <property type="entry name" value="PTHB1_hp_dom"/>
</dbReference>
<dbReference type="Pfam" id="PF23338">
    <property type="entry name" value="PTHB1_hp"/>
    <property type="match status" value="1"/>
</dbReference>
<proteinExistence type="predicted"/>
<dbReference type="InterPro" id="IPR026511">
    <property type="entry name" value="PTHB1"/>
</dbReference>
<feature type="compositionally biased region" description="Acidic residues" evidence="1">
    <location>
        <begin position="763"/>
        <end position="772"/>
    </location>
</feature>
<organism evidence="5 6">
    <name type="scientific">Necator americanus</name>
    <name type="common">Human hookworm</name>
    <dbReference type="NCBI Taxonomy" id="51031"/>
    <lineage>
        <taxon>Eukaryota</taxon>
        <taxon>Metazoa</taxon>
        <taxon>Ecdysozoa</taxon>
        <taxon>Nematoda</taxon>
        <taxon>Chromadorea</taxon>
        <taxon>Rhabditida</taxon>
        <taxon>Rhabditina</taxon>
        <taxon>Rhabditomorpha</taxon>
        <taxon>Strongyloidea</taxon>
        <taxon>Ancylostomatidae</taxon>
        <taxon>Bunostominae</taxon>
        <taxon>Necator</taxon>
    </lineage>
</organism>
<dbReference type="PANTHER" id="PTHR20991:SF0">
    <property type="entry name" value="PROTEIN PTHB1"/>
    <property type="match status" value="1"/>
</dbReference>
<evidence type="ECO:0000259" key="2">
    <source>
        <dbReference type="Pfam" id="PF14727"/>
    </source>
</evidence>
<name>A0ABR1C2R4_NECAM</name>
<reference evidence="5 6" key="1">
    <citation type="submission" date="2023-08" db="EMBL/GenBank/DDBJ databases">
        <title>A Necator americanus chromosomal reference genome.</title>
        <authorList>
            <person name="Ilik V."/>
            <person name="Petrzelkova K.J."/>
            <person name="Pardy F."/>
            <person name="Fuh T."/>
            <person name="Niatou-Singa F.S."/>
            <person name="Gouil Q."/>
            <person name="Baker L."/>
            <person name="Ritchie M.E."/>
            <person name="Jex A.R."/>
            <person name="Gazzola D."/>
            <person name="Li H."/>
            <person name="Toshio Fujiwara R."/>
            <person name="Zhan B."/>
            <person name="Aroian R.V."/>
            <person name="Pafco B."/>
            <person name="Schwarz E.M."/>
        </authorList>
    </citation>
    <scope>NUCLEOTIDE SEQUENCE [LARGE SCALE GENOMIC DNA]</scope>
    <source>
        <strain evidence="5 6">Aroian</strain>
        <tissue evidence="5">Whole animal</tissue>
    </source>
</reference>
<evidence type="ECO:0008006" key="7">
    <source>
        <dbReference type="Google" id="ProtNLM"/>
    </source>
</evidence>
<dbReference type="EMBL" id="JAVFWL010000001">
    <property type="protein sequence ID" value="KAK6731948.1"/>
    <property type="molecule type" value="Genomic_DNA"/>
</dbReference>
<dbReference type="InterPro" id="IPR055362">
    <property type="entry name" value="PTHB1_pf_dom"/>
</dbReference>
<evidence type="ECO:0000256" key="1">
    <source>
        <dbReference type="SAM" id="MobiDB-lite"/>
    </source>
</evidence>
<feature type="domain" description="PTHB1 N-terminal" evidence="2">
    <location>
        <begin position="1"/>
        <end position="366"/>
    </location>
</feature>
<evidence type="ECO:0000313" key="6">
    <source>
        <dbReference type="Proteomes" id="UP001303046"/>
    </source>
</evidence>
<protein>
    <recommendedName>
        <fullName evidence="7">PTHB1 N-terminal domain-containing protein</fullName>
    </recommendedName>
</protein>
<dbReference type="Pfam" id="PF14727">
    <property type="entry name" value="PHTB1_N"/>
    <property type="match status" value="1"/>
</dbReference>